<dbReference type="AlphaFoldDB" id="A0A1L0BS42"/>
<protein>
    <submittedName>
        <fullName evidence="1">CIC11C00000005719</fullName>
    </submittedName>
</protein>
<reference evidence="1 2" key="1">
    <citation type="submission" date="2016-10" db="EMBL/GenBank/DDBJ databases">
        <authorList>
            <person name="de Groot N.N."/>
        </authorList>
    </citation>
    <scope>NUCLEOTIDE SEQUENCE [LARGE SCALE GENOMIC DNA]</scope>
    <source>
        <strain evidence="1 2">CBS 141442</strain>
    </source>
</reference>
<dbReference type="EMBL" id="LT635759">
    <property type="protein sequence ID" value="SGZ53034.1"/>
    <property type="molecule type" value="Genomic_DNA"/>
</dbReference>
<accession>A0A1L0BS42</accession>
<keyword evidence="2" id="KW-1185">Reference proteome</keyword>
<name>A0A1L0BS42_9ASCO</name>
<proteinExistence type="predicted"/>
<gene>
    <name evidence="1" type="ORF">SAMEA4029010_CIC11G00000005719</name>
</gene>
<organism evidence="1 2">
    <name type="scientific">Sungouiella intermedia</name>
    <dbReference type="NCBI Taxonomy" id="45354"/>
    <lineage>
        <taxon>Eukaryota</taxon>
        <taxon>Fungi</taxon>
        <taxon>Dikarya</taxon>
        <taxon>Ascomycota</taxon>
        <taxon>Saccharomycotina</taxon>
        <taxon>Pichiomycetes</taxon>
        <taxon>Metschnikowiaceae</taxon>
        <taxon>Sungouiella</taxon>
    </lineage>
</organism>
<dbReference type="Proteomes" id="UP000182334">
    <property type="component" value="Chromosome IV"/>
</dbReference>
<dbReference type="OrthoDB" id="4093016at2759"/>
<evidence type="ECO:0000313" key="1">
    <source>
        <dbReference type="EMBL" id="SGZ53034.1"/>
    </source>
</evidence>
<evidence type="ECO:0000313" key="2">
    <source>
        <dbReference type="Proteomes" id="UP000182334"/>
    </source>
</evidence>
<sequence length="461" mass="53359">MERFDFLQVFSLVHKFSYARVFSNVERADIALKALTLMERFGAVHPIAEQMVEVLQESGLQTKTKFNSEWLTRAKDIVKVPEYLYELALTDAPEKSVLFEEFVPLCQQRFIAGDFKMLSYYVTRMSRMAQFMNHSTSAEQFGANRYFEFLLYQLICTLYGLIWELPSFTSTSASSEVNAEEKLLLLDKRISLYHSRSVHLLKSLPEQPLHVVSKVEFEFGCYKIAKFLLAIAKFKMNQFVAFADEFDLLYTSFDTVEFLNLQRELLLMYSVACMASKPFKELTFNANESIVELFTNTSDLVSTFYDIMYGLSKAEFAHVKSLMSKQVVEAADAEISYLLPQKDEGFWEYLVDLLDLKVFLLIMSITRRIPRTTMVRRLGYIECSQKQCSRVSDKLLVLMSVLQLSQVNITFDRENDEFCNDPLNDDTRLQHVVQQIDQIDHLTRAEAAGQLLKAKLVALYM</sequence>